<sequence length="167" mass="19103">MTGFEDNPKSRSHLLLAGAFIYQLSRLFSRSFYTPSVLHSRLIGRRPPPVVRQGVCQPPPLKPAGATSVSVRLQTSIKLAVKASYGCKLLVTKSSFLQGQVQVMLDCMVDHEKRHVITETKRVMMSSERSKEKKRSICRRLGKYIKEQKGRIYIIRRCVVMLLCWHD</sequence>
<keyword evidence="6" id="KW-0472">Membrane</keyword>
<dbReference type="PANTHER" id="PTHR47855">
    <property type="entry name" value="OS01G0525701 PROTEIN"/>
    <property type="match status" value="1"/>
</dbReference>
<proteinExistence type="inferred from homology"/>
<gene>
    <name evidence="8" type="ORF">HID58_050748</name>
</gene>
<protein>
    <submittedName>
        <fullName evidence="8">Uncharacterized protein</fullName>
    </submittedName>
</protein>
<keyword evidence="3" id="KW-1003">Cell membrane</keyword>
<organism evidence="8 9">
    <name type="scientific">Brassica napus</name>
    <name type="common">Rape</name>
    <dbReference type="NCBI Taxonomy" id="3708"/>
    <lineage>
        <taxon>Eukaryota</taxon>
        <taxon>Viridiplantae</taxon>
        <taxon>Streptophyta</taxon>
        <taxon>Embryophyta</taxon>
        <taxon>Tracheophyta</taxon>
        <taxon>Spermatophyta</taxon>
        <taxon>Magnoliopsida</taxon>
        <taxon>eudicotyledons</taxon>
        <taxon>Gunneridae</taxon>
        <taxon>Pentapetalae</taxon>
        <taxon>rosids</taxon>
        <taxon>malvids</taxon>
        <taxon>Brassicales</taxon>
        <taxon>Brassicaceae</taxon>
        <taxon>Brassiceae</taxon>
        <taxon>Brassica</taxon>
    </lineage>
</organism>
<evidence type="ECO:0000256" key="7">
    <source>
        <dbReference type="ARBA" id="ARBA00024340"/>
    </source>
</evidence>
<dbReference type="PANTHER" id="PTHR47855:SF3">
    <property type="entry name" value="SMALL POLYPEPTIDE DEVIL 1-RELATED"/>
    <property type="match status" value="1"/>
</dbReference>
<dbReference type="Proteomes" id="UP000824890">
    <property type="component" value="Unassembled WGS sequence"/>
</dbReference>
<comment type="subcellular location">
    <subcellularLocation>
        <location evidence="1">Cell membrane</location>
        <topology evidence="1">Single-pass membrane protein</topology>
    </subcellularLocation>
</comment>
<dbReference type="InterPro" id="IPR052153">
    <property type="entry name" value="DVL/RTFL_small_peptides"/>
</dbReference>
<keyword evidence="4" id="KW-0812">Transmembrane</keyword>
<evidence type="ECO:0000256" key="4">
    <source>
        <dbReference type="ARBA" id="ARBA00022692"/>
    </source>
</evidence>
<dbReference type="EMBL" id="JAGKQM010000013">
    <property type="protein sequence ID" value="KAH0888319.1"/>
    <property type="molecule type" value="Genomic_DNA"/>
</dbReference>
<evidence type="ECO:0000256" key="5">
    <source>
        <dbReference type="ARBA" id="ARBA00022989"/>
    </source>
</evidence>
<comment type="similarity">
    <text evidence="7">Belongs to the DVL/RTFL small polypeptides family.</text>
</comment>
<evidence type="ECO:0000256" key="6">
    <source>
        <dbReference type="ARBA" id="ARBA00023136"/>
    </source>
</evidence>
<evidence type="ECO:0000256" key="1">
    <source>
        <dbReference type="ARBA" id="ARBA00004162"/>
    </source>
</evidence>
<accession>A0ABQ8A700</accession>
<reference evidence="8 9" key="1">
    <citation type="submission" date="2021-05" db="EMBL/GenBank/DDBJ databases">
        <title>Genome Assembly of Synthetic Allotetraploid Brassica napus Reveals Homoeologous Exchanges between Subgenomes.</title>
        <authorList>
            <person name="Davis J.T."/>
        </authorList>
    </citation>
    <scope>NUCLEOTIDE SEQUENCE [LARGE SCALE GENOMIC DNA]</scope>
    <source>
        <strain evidence="9">cv. Da-Ae</strain>
        <tissue evidence="8">Seedling</tissue>
    </source>
</reference>
<keyword evidence="9" id="KW-1185">Reference proteome</keyword>
<evidence type="ECO:0000313" key="8">
    <source>
        <dbReference type="EMBL" id="KAH0888319.1"/>
    </source>
</evidence>
<comment type="caution">
    <text evidence="8">The sequence shown here is derived from an EMBL/GenBank/DDBJ whole genome shotgun (WGS) entry which is preliminary data.</text>
</comment>
<dbReference type="InterPro" id="IPR012552">
    <property type="entry name" value="DVL"/>
</dbReference>
<keyword evidence="2" id="KW-0217">Developmental protein</keyword>
<dbReference type="Pfam" id="PF08137">
    <property type="entry name" value="DVL"/>
    <property type="match status" value="1"/>
</dbReference>
<evidence type="ECO:0000256" key="3">
    <source>
        <dbReference type="ARBA" id="ARBA00022475"/>
    </source>
</evidence>
<evidence type="ECO:0000313" key="9">
    <source>
        <dbReference type="Proteomes" id="UP000824890"/>
    </source>
</evidence>
<name>A0ABQ8A700_BRANA</name>
<keyword evidence="5" id="KW-1133">Transmembrane helix</keyword>
<evidence type="ECO:0000256" key="2">
    <source>
        <dbReference type="ARBA" id="ARBA00022473"/>
    </source>
</evidence>